<evidence type="ECO:0000313" key="1">
    <source>
        <dbReference type="EMBL" id="KKL08173.1"/>
    </source>
</evidence>
<dbReference type="InterPro" id="IPR029063">
    <property type="entry name" value="SAM-dependent_MTases_sf"/>
</dbReference>
<evidence type="ECO:0008006" key="2">
    <source>
        <dbReference type="Google" id="ProtNLM"/>
    </source>
</evidence>
<protein>
    <recommendedName>
        <fullName evidence="2">Methyltransferase domain-containing protein</fullName>
    </recommendedName>
</protein>
<comment type="caution">
    <text evidence="1">The sequence shown here is derived from an EMBL/GenBank/DDBJ whole genome shotgun (WGS) entry which is preliminary data.</text>
</comment>
<sequence>MITPKKTNIGFDNETPFEVAKAIREFTENKVLCDVGCKAGRFMQACIPYAKEVKGIELSEFQAELGQNLDLNISVGDIKETTLPTADVYYCWLGFVQALRFMERIETENIKGVFIFGDYSGMDFFFDLLEAEKRTIKTHRGDFEIHILRKK</sequence>
<dbReference type="SUPFAM" id="SSF53335">
    <property type="entry name" value="S-adenosyl-L-methionine-dependent methyltransferases"/>
    <property type="match status" value="1"/>
</dbReference>
<reference evidence="1" key="1">
    <citation type="journal article" date="2015" name="Nature">
        <title>Complex archaea that bridge the gap between prokaryotes and eukaryotes.</title>
        <authorList>
            <person name="Spang A."/>
            <person name="Saw J.H."/>
            <person name="Jorgensen S.L."/>
            <person name="Zaremba-Niedzwiedzka K."/>
            <person name="Martijn J."/>
            <person name="Lind A.E."/>
            <person name="van Eijk R."/>
            <person name="Schleper C."/>
            <person name="Guy L."/>
            <person name="Ettema T.J."/>
        </authorList>
    </citation>
    <scope>NUCLEOTIDE SEQUENCE</scope>
</reference>
<accession>A0A0F9D7S5</accession>
<gene>
    <name evidence="1" type="ORF">LCGC14_2578520</name>
</gene>
<dbReference type="EMBL" id="LAZR01042988">
    <property type="protein sequence ID" value="KKL08173.1"/>
    <property type="molecule type" value="Genomic_DNA"/>
</dbReference>
<proteinExistence type="predicted"/>
<dbReference type="AlphaFoldDB" id="A0A0F9D7S5"/>
<dbReference type="Gene3D" id="3.40.50.150">
    <property type="entry name" value="Vaccinia Virus protein VP39"/>
    <property type="match status" value="1"/>
</dbReference>
<name>A0A0F9D7S5_9ZZZZ</name>
<organism evidence="1">
    <name type="scientific">marine sediment metagenome</name>
    <dbReference type="NCBI Taxonomy" id="412755"/>
    <lineage>
        <taxon>unclassified sequences</taxon>
        <taxon>metagenomes</taxon>
        <taxon>ecological metagenomes</taxon>
    </lineage>
</organism>